<evidence type="ECO:0000259" key="1">
    <source>
        <dbReference type="Pfam" id="PF24642"/>
    </source>
</evidence>
<reference evidence="4 5" key="1">
    <citation type="journal article" date="2015" name="Genome Biol.">
        <title>Comparative genomics of Steinernema reveals deeply conserved gene regulatory networks.</title>
        <authorList>
            <person name="Dillman A.R."/>
            <person name="Macchietto M."/>
            <person name="Porter C.F."/>
            <person name="Rogers A."/>
            <person name="Williams B."/>
            <person name="Antoshechkin I."/>
            <person name="Lee M.M."/>
            <person name="Goodwin Z."/>
            <person name="Lu X."/>
            <person name="Lewis E.E."/>
            <person name="Goodrich-Blair H."/>
            <person name="Stock S.P."/>
            <person name="Adams B.J."/>
            <person name="Sternberg P.W."/>
            <person name="Mortazavi A."/>
        </authorList>
    </citation>
    <scope>NUCLEOTIDE SEQUENCE [LARGE SCALE GENOMIC DNA]</scope>
    <source>
        <strain evidence="4 5">ALL</strain>
    </source>
</reference>
<accession>A0A4U5LW83</accession>
<dbReference type="InterPro" id="IPR056654">
    <property type="entry name" value="DUF7752"/>
</dbReference>
<evidence type="ECO:0000259" key="2">
    <source>
        <dbReference type="Pfam" id="PF24934"/>
    </source>
</evidence>
<comment type="caution">
    <text evidence="4">The sequence shown here is derived from an EMBL/GenBank/DDBJ whole genome shotgun (WGS) entry which is preliminary data.</text>
</comment>
<reference evidence="4 5" key="2">
    <citation type="journal article" date="2019" name="G3 (Bethesda)">
        <title>Hybrid Assembly of the Genome of the Entomopathogenic Nematode Steinernema carpocapsae Identifies the X-Chromosome.</title>
        <authorList>
            <person name="Serra L."/>
            <person name="Macchietto M."/>
            <person name="Macias-Munoz A."/>
            <person name="McGill C.J."/>
            <person name="Rodriguez I.M."/>
            <person name="Rodriguez B."/>
            <person name="Murad R."/>
            <person name="Mortazavi A."/>
        </authorList>
    </citation>
    <scope>NUCLEOTIDE SEQUENCE [LARGE SCALE GENOMIC DNA]</scope>
    <source>
        <strain evidence="4 5">ALL</strain>
    </source>
</reference>
<gene>
    <name evidence="4" type="ORF">L596_027684</name>
</gene>
<dbReference type="Proteomes" id="UP000298663">
    <property type="component" value="Unassembled WGS sequence"/>
</dbReference>
<dbReference type="InterPro" id="IPR056053">
    <property type="entry name" value="DUF7636"/>
</dbReference>
<dbReference type="AlphaFoldDB" id="A0A4U5LW83"/>
<dbReference type="Gene3D" id="1.10.1410.10">
    <property type="match status" value="1"/>
</dbReference>
<feature type="domain" description="DUF7752" evidence="2">
    <location>
        <begin position="163"/>
        <end position="263"/>
    </location>
</feature>
<feature type="domain" description="RDRP C-terminal head" evidence="3">
    <location>
        <begin position="65"/>
        <end position="113"/>
    </location>
</feature>
<name>A0A4U5LW83_STECR</name>
<protein>
    <submittedName>
        <fullName evidence="4">Uncharacterized protein</fullName>
    </submittedName>
</protein>
<dbReference type="EMBL" id="AZBU02000011">
    <property type="protein sequence ID" value="TKR60436.1"/>
    <property type="molecule type" value="Genomic_DNA"/>
</dbReference>
<dbReference type="InterPro" id="IPR058752">
    <property type="entry name" value="RDRP_C_head"/>
</dbReference>
<evidence type="ECO:0000313" key="4">
    <source>
        <dbReference type="EMBL" id="TKR60436.1"/>
    </source>
</evidence>
<dbReference type="Pfam" id="PF24934">
    <property type="entry name" value="DUF7752"/>
    <property type="match status" value="1"/>
</dbReference>
<evidence type="ECO:0000313" key="5">
    <source>
        <dbReference type="Proteomes" id="UP000298663"/>
    </source>
</evidence>
<keyword evidence="5" id="KW-1185">Reference proteome</keyword>
<dbReference type="Pfam" id="PF24642">
    <property type="entry name" value="DUF7636"/>
    <property type="match status" value="1"/>
</dbReference>
<dbReference type="OrthoDB" id="5860582at2759"/>
<sequence>MSMFNTNFVVEQRINRTFQRFRRKFFEEFGGIDNCTVDETGCSNPNVPLEAQKNELNRRYCKDPTPEMKQKASACYKVCYHYATKAERRFLSFAWIVWDVLAEVKRENHFKNKCIKERRPMGIPIHTRLHAYIEKYAGDISNRVALEEFKKQITKEERHIAKYVEAYEGLDELCFILLHWGEQHALFNHEFRPRHLFTLLLIHGLDMFPKKRSDAASEWLEKLDLDATIANRGDIRSRVGGFLMEFFKYLGSRIFKQYRLISFEEVGSDEFLLDSKVAPLSRIAYRTYYQISFSGVFAALPQLESEVIPQGNEASEEGKRLYEIDPFTIELPSTKNAQMQDILRNMKELTNVHHLAIRKLGDDFRAKTTKFIVSGMGTLESLDELKELVAIKPNMRSGVNSGMAKAAMMADIIYERIHRKPANRSNEAQEFPFDGRKINDIGKAVDWVDPKPIVKRPYVKRGREALSTEARVKPQAKALIMHNEIITEEALDEFFNEYFNSVE</sequence>
<feature type="domain" description="DUF7636" evidence="1">
    <location>
        <begin position="321"/>
        <end position="419"/>
    </location>
</feature>
<proteinExistence type="predicted"/>
<dbReference type="Pfam" id="PF26253">
    <property type="entry name" value="RdRP_head"/>
    <property type="match status" value="1"/>
</dbReference>
<evidence type="ECO:0000259" key="3">
    <source>
        <dbReference type="Pfam" id="PF26253"/>
    </source>
</evidence>
<dbReference type="STRING" id="34508.A0A4U5LW83"/>
<organism evidence="4 5">
    <name type="scientific">Steinernema carpocapsae</name>
    <name type="common">Entomopathogenic nematode</name>
    <dbReference type="NCBI Taxonomy" id="34508"/>
    <lineage>
        <taxon>Eukaryota</taxon>
        <taxon>Metazoa</taxon>
        <taxon>Ecdysozoa</taxon>
        <taxon>Nematoda</taxon>
        <taxon>Chromadorea</taxon>
        <taxon>Rhabditida</taxon>
        <taxon>Tylenchina</taxon>
        <taxon>Panagrolaimomorpha</taxon>
        <taxon>Strongyloidoidea</taxon>
        <taxon>Steinernematidae</taxon>
        <taxon>Steinernema</taxon>
    </lineage>
</organism>